<protein>
    <recommendedName>
        <fullName evidence="2">RWD domain-containing protein</fullName>
    </recommendedName>
</protein>
<comment type="caution">
    <text evidence="1">The sequence shown here is derived from an EMBL/GenBank/DDBJ whole genome shotgun (WGS) entry which is preliminary data.</text>
</comment>
<dbReference type="AlphaFoldDB" id="X1DAK3"/>
<accession>X1DAK3</accession>
<evidence type="ECO:0000313" key="1">
    <source>
        <dbReference type="EMBL" id="GAH17282.1"/>
    </source>
</evidence>
<proteinExistence type="predicted"/>
<sequence>MKTEDLTFVFQINLPIDYPMKMPEVKVVNEFEIEAHEKIKNELHASFND</sequence>
<organism evidence="1">
    <name type="scientific">marine sediment metagenome</name>
    <dbReference type="NCBI Taxonomy" id="412755"/>
    <lineage>
        <taxon>unclassified sequences</taxon>
        <taxon>metagenomes</taxon>
        <taxon>ecological metagenomes</taxon>
    </lineage>
</organism>
<evidence type="ECO:0008006" key="2">
    <source>
        <dbReference type="Google" id="ProtNLM"/>
    </source>
</evidence>
<reference evidence="1" key="1">
    <citation type="journal article" date="2014" name="Front. Microbiol.">
        <title>High frequency of phylogenetically diverse reductive dehalogenase-homologous genes in deep subseafloor sedimentary metagenomes.</title>
        <authorList>
            <person name="Kawai M."/>
            <person name="Futagami T."/>
            <person name="Toyoda A."/>
            <person name="Takaki Y."/>
            <person name="Nishi S."/>
            <person name="Hori S."/>
            <person name="Arai W."/>
            <person name="Tsubouchi T."/>
            <person name="Morono Y."/>
            <person name="Uchiyama I."/>
            <person name="Ito T."/>
            <person name="Fujiyama A."/>
            <person name="Inagaki F."/>
            <person name="Takami H."/>
        </authorList>
    </citation>
    <scope>NUCLEOTIDE SEQUENCE</scope>
    <source>
        <strain evidence="1">Expedition CK06-06</strain>
    </source>
</reference>
<feature type="non-terminal residue" evidence="1">
    <location>
        <position position="49"/>
    </location>
</feature>
<dbReference type="EMBL" id="BART01031773">
    <property type="protein sequence ID" value="GAH17282.1"/>
    <property type="molecule type" value="Genomic_DNA"/>
</dbReference>
<dbReference type="InterPro" id="IPR016135">
    <property type="entry name" value="UBQ-conjugating_enzyme/RWD"/>
</dbReference>
<name>X1DAK3_9ZZZZ</name>
<dbReference type="SUPFAM" id="SSF54495">
    <property type="entry name" value="UBC-like"/>
    <property type="match status" value="1"/>
</dbReference>
<gene>
    <name evidence="1" type="ORF">S01H4_55110</name>
</gene>